<dbReference type="AlphaFoldDB" id="A0A147K0T7"/>
<dbReference type="EMBL" id="LQMQ01000005">
    <property type="protein sequence ID" value="KUO42465.1"/>
    <property type="molecule type" value="Genomic_DNA"/>
</dbReference>
<evidence type="ECO:0008006" key="3">
    <source>
        <dbReference type="Google" id="ProtNLM"/>
    </source>
</evidence>
<dbReference type="SUPFAM" id="SSF49464">
    <property type="entry name" value="Carboxypeptidase regulatory domain-like"/>
    <property type="match status" value="1"/>
</dbReference>
<comment type="caution">
    <text evidence="1">The sequence shown here is derived from an EMBL/GenBank/DDBJ whole genome shotgun (WGS) entry which is preliminary data.</text>
</comment>
<dbReference type="InterPro" id="IPR008969">
    <property type="entry name" value="CarboxyPept-like_regulatory"/>
</dbReference>
<name>A0A147K0T7_HADYE</name>
<gene>
    <name evidence="1" type="ORF">APZ16_04005</name>
</gene>
<reference evidence="1 2" key="1">
    <citation type="journal article" date="2016" name="Nat. Microbiol.">
        <title>Genomic inference of the metabolism of cosmopolitan subsurface Archaea, Hadesarchaea.</title>
        <authorList>
            <person name="Baker B.J."/>
            <person name="Saw J.H."/>
            <person name="Lind A.E."/>
            <person name="Lazar C.S."/>
            <person name="Hinrichs K.-U."/>
            <person name="Teske A.P."/>
            <person name="Ettema T.J."/>
        </authorList>
    </citation>
    <scope>NUCLEOTIDE SEQUENCE [LARGE SCALE GENOMIC DNA]</scope>
</reference>
<sequence>MIKEKREADSLRDPKRRRICFLVALVCLTIILASPALASAESLRRREIQCTVEGAYKSAIIEGEVVDIDTGGPVAGAVVSAGIDSGLKLIEAVTDANGHFLIGIENTGDHDYDIQVSAVGYDPARVTGSIRSGEQKHLTIKVKYNPFDLRLSDSYGTLSRGYTAYSYSGRRSVPFTAQRIVPVLDRLGNPVYDTVVEKVLAGYTWEERVTLYRTEYYTMPTTILVPRYRTETYLSGWKMVKLGWFSFPVPVFSTRTVFDGYTTRIVLQTFTRQVPYEDWVLKSSPTKPDFLILGSLPSDRIRNVKEVYDFIIKKVPRTQVETYTAYRIYDYGGEYYSYLPWSSIGTTVIVTMKNGYSGGVFLSAASGGDLELRLGSTVLRGSTTMTTTLTMTPRQAATYSIAVKAFDS</sequence>
<protein>
    <recommendedName>
        <fullName evidence="3">Carboxypeptidase regulatory-like domain-containing protein</fullName>
    </recommendedName>
</protein>
<feature type="non-terminal residue" evidence="1">
    <location>
        <position position="408"/>
    </location>
</feature>
<evidence type="ECO:0000313" key="2">
    <source>
        <dbReference type="Proteomes" id="UP000074294"/>
    </source>
</evidence>
<organism evidence="1 2">
    <name type="scientific">Hadarchaeum yellowstonense</name>
    <dbReference type="NCBI Taxonomy" id="1776334"/>
    <lineage>
        <taxon>Archaea</taxon>
        <taxon>Methanobacteriati</taxon>
        <taxon>Candidatus Hadarchaeota</taxon>
        <taxon>Candidatus Hadarchaeia</taxon>
        <taxon>Candidatus Hadarchaeales</taxon>
        <taxon>Candidatus Hadarchaeaceae</taxon>
        <taxon>Candidatus Hadarchaeum</taxon>
    </lineage>
</organism>
<dbReference type="Gene3D" id="2.60.40.1120">
    <property type="entry name" value="Carboxypeptidase-like, regulatory domain"/>
    <property type="match status" value="1"/>
</dbReference>
<dbReference type="Proteomes" id="UP000074294">
    <property type="component" value="Unassembled WGS sequence"/>
</dbReference>
<evidence type="ECO:0000313" key="1">
    <source>
        <dbReference type="EMBL" id="KUO42465.1"/>
    </source>
</evidence>
<dbReference type="Pfam" id="PF13620">
    <property type="entry name" value="CarboxypepD_reg"/>
    <property type="match status" value="1"/>
</dbReference>
<accession>A0A147K0T7</accession>
<proteinExistence type="predicted"/>